<proteinExistence type="predicted"/>
<dbReference type="AlphaFoldDB" id="A0A2T8IB42"/>
<dbReference type="EMBL" id="CM008052">
    <property type="protein sequence ID" value="PVH34906.1"/>
    <property type="molecule type" value="Genomic_DNA"/>
</dbReference>
<dbReference type="Gramene" id="PVH34906">
    <property type="protein sequence ID" value="PVH34906"/>
    <property type="gene ID" value="PAHAL_7G062200"/>
</dbReference>
<protein>
    <submittedName>
        <fullName evidence="1">Uncharacterized protein</fullName>
    </submittedName>
</protein>
<organism evidence="1">
    <name type="scientific">Panicum hallii</name>
    <dbReference type="NCBI Taxonomy" id="206008"/>
    <lineage>
        <taxon>Eukaryota</taxon>
        <taxon>Viridiplantae</taxon>
        <taxon>Streptophyta</taxon>
        <taxon>Embryophyta</taxon>
        <taxon>Tracheophyta</taxon>
        <taxon>Spermatophyta</taxon>
        <taxon>Magnoliopsida</taxon>
        <taxon>Liliopsida</taxon>
        <taxon>Poales</taxon>
        <taxon>Poaceae</taxon>
        <taxon>PACMAD clade</taxon>
        <taxon>Panicoideae</taxon>
        <taxon>Panicodae</taxon>
        <taxon>Paniceae</taxon>
        <taxon>Panicinae</taxon>
        <taxon>Panicum</taxon>
        <taxon>Panicum sect. Panicum</taxon>
    </lineage>
</organism>
<evidence type="ECO:0000313" key="1">
    <source>
        <dbReference type="EMBL" id="PVH34906.1"/>
    </source>
</evidence>
<dbReference type="Proteomes" id="UP000243499">
    <property type="component" value="Chromosome 7"/>
</dbReference>
<name>A0A2T8IB42_9POAL</name>
<reference evidence="1" key="1">
    <citation type="submission" date="2018-04" db="EMBL/GenBank/DDBJ databases">
        <title>WGS assembly of Panicum hallii.</title>
        <authorList>
            <person name="Lovell J."/>
            <person name="Jenkins J."/>
            <person name="Lowry D."/>
            <person name="Mamidi S."/>
            <person name="Sreedasyam A."/>
            <person name="Weng X."/>
            <person name="Barry K."/>
            <person name="Bonette J."/>
            <person name="Campitelli B."/>
            <person name="Daum C."/>
            <person name="Gordon S."/>
            <person name="Gould B."/>
            <person name="Lipzen A."/>
            <person name="Macqueen A."/>
            <person name="Palacio-Mejia J."/>
            <person name="Plott C."/>
            <person name="Shakirov E."/>
            <person name="Shu S."/>
            <person name="Yoshinaga Y."/>
            <person name="Zane M."/>
            <person name="Rokhsar D."/>
            <person name="Grimwood J."/>
            <person name="Schmutz J."/>
            <person name="Juenger T."/>
        </authorList>
    </citation>
    <scope>NUCLEOTIDE SEQUENCE [LARGE SCALE GENOMIC DNA]</scope>
    <source>
        <strain evidence="1">FIL2</strain>
    </source>
</reference>
<gene>
    <name evidence="1" type="ORF">PAHAL_7G062200</name>
</gene>
<accession>A0A2T8IB42</accession>
<sequence length="52" mass="5728">MGLSKRGNAIISSVQVINNVHISHLWSTKMTSNVTVYSSSFNDMGRVLPLHV</sequence>